<organism evidence="1 2">
    <name type="scientific">Rheinheimera salexigens</name>
    <dbReference type="NCBI Taxonomy" id="1628148"/>
    <lineage>
        <taxon>Bacteria</taxon>
        <taxon>Pseudomonadati</taxon>
        <taxon>Pseudomonadota</taxon>
        <taxon>Gammaproteobacteria</taxon>
        <taxon>Chromatiales</taxon>
        <taxon>Chromatiaceae</taxon>
        <taxon>Rheinheimera</taxon>
    </lineage>
</organism>
<comment type="caution">
    <text evidence="1">The sequence shown here is derived from an EMBL/GenBank/DDBJ whole genome shotgun (WGS) entry which is preliminary data.</text>
</comment>
<name>A0A1E7Q844_9GAMM</name>
<sequence>MSAALKMSAPSELSSQIKKMMVFCKDNARSIKAMKHHLAVTEATTRELLAQALEQKLLWRQSNGMYKTFNTKLSLIELDAEQDIKPVAVSAPTEQQPEADSLQDLSDLDDAFEVIEIDTEMTAAIDLAYQEQQAAYNSEYAPAANSEFNLDQMQQEFEKQQNRNCYPVIDELNAKSRALQYAILLLSDGSTELKRCIEAIQMDLAVINLHQVRS</sequence>
<dbReference type="EMBL" id="MKEK01000001">
    <property type="protein sequence ID" value="OEY70364.1"/>
    <property type="molecule type" value="Genomic_DNA"/>
</dbReference>
<proteinExistence type="predicted"/>
<gene>
    <name evidence="1" type="ORF">BI198_12855</name>
</gene>
<dbReference type="RefSeq" id="WP_070049918.1">
    <property type="nucleotide sequence ID" value="NZ_CBCSDO010000009.1"/>
</dbReference>
<keyword evidence="2" id="KW-1185">Reference proteome</keyword>
<evidence type="ECO:0000313" key="1">
    <source>
        <dbReference type="EMBL" id="OEY70364.1"/>
    </source>
</evidence>
<dbReference type="AlphaFoldDB" id="A0A1E7Q844"/>
<evidence type="ECO:0000313" key="2">
    <source>
        <dbReference type="Proteomes" id="UP000242258"/>
    </source>
</evidence>
<reference evidence="2" key="1">
    <citation type="submission" date="2016-09" db="EMBL/GenBank/DDBJ databases">
        <authorList>
            <person name="Wan X."/>
            <person name="Hou S."/>
        </authorList>
    </citation>
    <scope>NUCLEOTIDE SEQUENCE [LARGE SCALE GENOMIC DNA]</scope>
    <source>
        <strain evidence="2">KH87</strain>
    </source>
</reference>
<dbReference type="OrthoDB" id="10005959at2"/>
<dbReference type="STRING" id="1628148.BI198_12855"/>
<accession>A0A1E7Q844</accession>
<protein>
    <submittedName>
        <fullName evidence="1">Uncharacterized protein</fullName>
    </submittedName>
</protein>
<dbReference type="Proteomes" id="UP000242258">
    <property type="component" value="Unassembled WGS sequence"/>
</dbReference>